<evidence type="ECO:0000313" key="2">
    <source>
        <dbReference type="EMBL" id="PTB76382.1"/>
    </source>
</evidence>
<keyword evidence="3" id="KW-1185">Reference proteome</keyword>
<name>A0A2T4C4B4_TRILO</name>
<dbReference type="EMBL" id="KZ679132">
    <property type="protein sequence ID" value="PTB76382.1"/>
    <property type="molecule type" value="Genomic_DNA"/>
</dbReference>
<feature type="transmembrane region" description="Helical" evidence="1">
    <location>
        <begin position="81"/>
        <end position="100"/>
    </location>
</feature>
<dbReference type="AlphaFoldDB" id="A0A2T4C4B4"/>
<sequence>MFHFHASLFGHRRAATHEGGIRRAQVAAVFPASEASGLPAGWPADAWCHVTVMCRRCLSPFSKAPGTTRQKKNQGKRCPAFLAPFLLIACFGIYSCCCIFL</sequence>
<organism evidence="2 3">
    <name type="scientific">Trichoderma longibrachiatum ATCC 18648</name>
    <dbReference type="NCBI Taxonomy" id="983965"/>
    <lineage>
        <taxon>Eukaryota</taxon>
        <taxon>Fungi</taxon>
        <taxon>Dikarya</taxon>
        <taxon>Ascomycota</taxon>
        <taxon>Pezizomycotina</taxon>
        <taxon>Sordariomycetes</taxon>
        <taxon>Hypocreomycetidae</taxon>
        <taxon>Hypocreales</taxon>
        <taxon>Hypocreaceae</taxon>
        <taxon>Trichoderma</taxon>
    </lineage>
</organism>
<accession>A0A2T4C4B4</accession>
<evidence type="ECO:0000256" key="1">
    <source>
        <dbReference type="SAM" id="Phobius"/>
    </source>
</evidence>
<evidence type="ECO:0000313" key="3">
    <source>
        <dbReference type="Proteomes" id="UP000240760"/>
    </source>
</evidence>
<keyword evidence="1" id="KW-0472">Membrane</keyword>
<proteinExistence type="predicted"/>
<reference evidence="2 3" key="1">
    <citation type="submission" date="2016-07" db="EMBL/GenBank/DDBJ databases">
        <title>Multiple horizontal gene transfer events from other fungi enriched the ability of initially mycotrophic Trichoderma (Ascomycota) to feed on dead plant biomass.</title>
        <authorList>
            <consortium name="DOE Joint Genome Institute"/>
            <person name="Aerts A."/>
            <person name="Atanasova L."/>
            <person name="Chenthamara K."/>
            <person name="Zhang J."/>
            <person name="Grujic M."/>
            <person name="Henrissat B."/>
            <person name="Kuo A."/>
            <person name="Salamov A."/>
            <person name="Lipzen A."/>
            <person name="Labutti K."/>
            <person name="Barry K."/>
            <person name="Miao Y."/>
            <person name="Rahimi M.J."/>
            <person name="Shen Q."/>
            <person name="Grigoriev I.V."/>
            <person name="Kubicek C.P."/>
            <person name="Druzhinina I.S."/>
        </authorList>
    </citation>
    <scope>NUCLEOTIDE SEQUENCE [LARGE SCALE GENOMIC DNA]</scope>
    <source>
        <strain evidence="2 3">ATCC 18648</strain>
    </source>
</reference>
<keyword evidence="1" id="KW-0812">Transmembrane</keyword>
<protein>
    <submittedName>
        <fullName evidence="2">Uncharacterized protein</fullName>
    </submittedName>
</protein>
<gene>
    <name evidence="2" type="ORF">M440DRAFT_1251570</name>
</gene>
<dbReference type="Proteomes" id="UP000240760">
    <property type="component" value="Unassembled WGS sequence"/>
</dbReference>
<keyword evidence="1" id="KW-1133">Transmembrane helix</keyword>